<keyword evidence="3" id="KW-1185">Reference proteome</keyword>
<evidence type="ECO:0000313" key="2">
    <source>
        <dbReference type="EMBL" id="GHC63361.1"/>
    </source>
</evidence>
<comment type="caution">
    <text evidence="2">The sequence shown here is derived from an EMBL/GenBank/DDBJ whole genome shotgun (WGS) entry which is preliminary data.</text>
</comment>
<reference evidence="2" key="2">
    <citation type="submission" date="2020-09" db="EMBL/GenBank/DDBJ databases">
        <authorList>
            <person name="Sun Q."/>
            <person name="Kim S."/>
        </authorList>
    </citation>
    <scope>NUCLEOTIDE SEQUENCE</scope>
    <source>
        <strain evidence="2">KCTC 23310</strain>
    </source>
</reference>
<dbReference type="Gene3D" id="3.40.50.1980">
    <property type="entry name" value="Nitrogenase molybdenum iron protein domain"/>
    <property type="match status" value="2"/>
</dbReference>
<evidence type="ECO:0000313" key="3">
    <source>
        <dbReference type="Proteomes" id="UP000638981"/>
    </source>
</evidence>
<dbReference type="InterPro" id="IPR050902">
    <property type="entry name" value="ABC_Transporter_SBP"/>
</dbReference>
<evidence type="ECO:0000259" key="1">
    <source>
        <dbReference type="PROSITE" id="PS50983"/>
    </source>
</evidence>
<dbReference type="SUPFAM" id="SSF53807">
    <property type="entry name" value="Helical backbone' metal receptor"/>
    <property type="match status" value="1"/>
</dbReference>
<dbReference type="RefSeq" id="WP_189412499.1">
    <property type="nucleotide sequence ID" value="NZ_BMYJ01000010.1"/>
</dbReference>
<dbReference type="Proteomes" id="UP000638981">
    <property type="component" value="Unassembled WGS sequence"/>
</dbReference>
<dbReference type="InterPro" id="IPR002491">
    <property type="entry name" value="ABC_transptr_periplasmic_BD"/>
</dbReference>
<accession>A0A918WNQ9</accession>
<protein>
    <submittedName>
        <fullName evidence="2">Hemin ABC transporter substrate-binding protein</fullName>
    </submittedName>
</protein>
<proteinExistence type="predicted"/>
<name>A0A918WNQ9_9RHOB</name>
<dbReference type="EMBL" id="BMYJ01000010">
    <property type="protein sequence ID" value="GHC63361.1"/>
    <property type="molecule type" value="Genomic_DNA"/>
</dbReference>
<sequence length="276" mass="28090">MRGILLGLTLALASGQGALAERIISLGGTVTEIVVALGHEGDLVGRDMTSTYPESVRAVPDVGYYRQLAAEGVLSLTPDLILADADAGPPEVVAQLQAAGVKFVQTAPDEGIENIAAKITTIAAALGEEAKGAELVAKVTADLAAVQAEAAAVEGPRKRVVVILAVQGGKIMAAGQDTTGELMLALSGAENALQGFSGYKPVTDEAMLAAAPDVILMMDRGPETMSNADLFALPALKGSPAAADQAVIRMNGVKLLGFGPRTAEAARELLTAFYGG</sequence>
<reference evidence="2" key="1">
    <citation type="journal article" date="2014" name="Int. J. Syst. Evol. Microbiol.">
        <title>Complete genome sequence of Corynebacterium casei LMG S-19264T (=DSM 44701T), isolated from a smear-ripened cheese.</title>
        <authorList>
            <consortium name="US DOE Joint Genome Institute (JGI-PGF)"/>
            <person name="Walter F."/>
            <person name="Albersmeier A."/>
            <person name="Kalinowski J."/>
            <person name="Ruckert C."/>
        </authorList>
    </citation>
    <scope>NUCLEOTIDE SEQUENCE</scope>
    <source>
        <strain evidence="2">KCTC 23310</strain>
    </source>
</reference>
<dbReference type="PANTHER" id="PTHR30535">
    <property type="entry name" value="VITAMIN B12-BINDING PROTEIN"/>
    <property type="match status" value="1"/>
</dbReference>
<organism evidence="2 3">
    <name type="scientific">Neogemmobacter tilapiae</name>
    <dbReference type="NCBI Taxonomy" id="875041"/>
    <lineage>
        <taxon>Bacteria</taxon>
        <taxon>Pseudomonadati</taxon>
        <taxon>Pseudomonadota</taxon>
        <taxon>Alphaproteobacteria</taxon>
        <taxon>Rhodobacterales</taxon>
        <taxon>Paracoccaceae</taxon>
        <taxon>Neogemmobacter</taxon>
    </lineage>
</organism>
<dbReference type="PROSITE" id="PS50983">
    <property type="entry name" value="FE_B12_PBP"/>
    <property type="match status" value="1"/>
</dbReference>
<dbReference type="AlphaFoldDB" id="A0A918WNQ9"/>
<feature type="domain" description="Fe/B12 periplasmic-binding" evidence="1">
    <location>
        <begin position="22"/>
        <end position="276"/>
    </location>
</feature>
<gene>
    <name evidence="2" type="ORF">GCM10007315_29500</name>
</gene>
<dbReference type="Pfam" id="PF01497">
    <property type="entry name" value="Peripla_BP_2"/>
    <property type="match status" value="1"/>
</dbReference>
<dbReference type="PANTHER" id="PTHR30535:SF4">
    <property type="entry name" value="HEMIN-BINDING PERIPLASMIC PROTEIN HMUT"/>
    <property type="match status" value="1"/>
</dbReference>